<dbReference type="Gene3D" id="3.40.50.300">
    <property type="entry name" value="P-loop containing nucleotide triphosphate hydrolases"/>
    <property type="match status" value="1"/>
</dbReference>
<dbReference type="Proteomes" id="UP000288983">
    <property type="component" value="Unassembled WGS sequence"/>
</dbReference>
<comment type="caution">
    <text evidence="1">The sequence shown here is derived from an EMBL/GenBank/DDBJ whole genome shotgun (WGS) entry which is preliminary data.</text>
</comment>
<dbReference type="PANTHER" id="PTHR13696:SF99">
    <property type="entry name" value="COBYRINIC ACID AC-DIAMIDE SYNTHASE"/>
    <property type="match status" value="1"/>
</dbReference>
<evidence type="ECO:0000313" key="2">
    <source>
        <dbReference type="Proteomes" id="UP000288983"/>
    </source>
</evidence>
<dbReference type="PANTHER" id="PTHR13696">
    <property type="entry name" value="P-LOOP CONTAINING NUCLEOSIDE TRIPHOSPHATE HYDROLASE"/>
    <property type="match status" value="1"/>
</dbReference>
<dbReference type="Pfam" id="PF06564">
    <property type="entry name" value="CBP_BcsQ"/>
    <property type="match status" value="1"/>
</dbReference>
<accession>A0A443ZJZ0</accession>
<proteinExistence type="predicted"/>
<dbReference type="AlphaFoldDB" id="A0A443ZJZ0"/>
<dbReference type="InterPro" id="IPR017746">
    <property type="entry name" value="Cellulose_synthase_operon_BcsQ"/>
</dbReference>
<evidence type="ECO:0000313" key="1">
    <source>
        <dbReference type="EMBL" id="RWU19146.1"/>
    </source>
</evidence>
<protein>
    <submittedName>
        <fullName evidence="1">Cellulose synthase operon protein YhjQ</fullName>
    </submittedName>
</protein>
<reference evidence="1 2" key="1">
    <citation type="submission" date="2018-06" db="EMBL/GenBank/DDBJ databases">
        <title>Bacteria isolated from soil of Wuhan.</title>
        <authorList>
            <person name="Wei X."/>
            <person name="Chunhua H."/>
        </authorList>
    </citation>
    <scope>NUCLEOTIDE SEQUENCE [LARGE SCALE GENOMIC DNA]</scope>
    <source>
        <strain evidence="2">xwS2</strain>
    </source>
</reference>
<dbReference type="OrthoDB" id="5288747at2"/>
<organism evidence="1 2">
    <name type="scientific">Pseudomonas alkylphenolica</name>
    <dbReference type="NCBI Taxonomy" id="237609"/>
    <lineage>
        <taxon>Bacteria</taxon>
        <taxon>Pseudomonadati</taxon>
        <taxon>Pseudomonadota</taxon>
        <taxon>Gammaproteobacteria</taxon>
        <taxon>Pseudomonadales</taxon>
        <taxon>Pseudomonadaceae</taxon>
        <taxon>Pseudomonas</taxon>
    </lineage>
</organism>
<dbReference type="InterPro" id="IPR027417">
    <property type="entry name" value="P-loop_NTPase"/>
</dbReference>
<gene>
    <name evidence="1" type="primary">yhjQ</name>
    <name evidence="1" type="ORF">DM813_22805</name>
</gene>
<dbReference type="SUPFAM" id="SSF52540">
    <property type="entry name" value="P-loop containing nucleoside triphosphate hydrolases"/>
    <property type="match status" value="1"/>
</dbReference>
<dbReference type="InterPro" id="IPR050678">
    <property type="entry name" value="DNA_Partitioning_ATPase"/>
</dbReference>
<name>A0A443ZJZ0_9PSED</name>
<sequence length="244" mass="26595">MTVVALSGIRGGTGTTSVVAALGFALHTLGQRVLMVDLNPRNLLRLHFNLALESADGWAVAGQEDEARWSEALLQVLEGLHLLPYGTLAANALAGLELHQRAHPDLWVQRLQTLHAHFDWILLDLPATLADGQPGVPMLPDTVMRLRVLEADAACHALLSTEGAGDDYLLVNRFDPISQLQRDLLLLWGERHSRLIPQVIHRDEAMAGALAWKSPVGYYAPDALATRDVRSLATWLLAEGGHDA</sequence>
<dbReference type="RefSeq" id="WP_128325630.1">
    <property type="nucleotide sequence ID" value="NZ_QJRG01000048.1"/>
</dbReference>
<dbReference type="EMBL" id="QJRG01000048">
    <property type="protein sequence ID" value="RWU19146.1"/>
    <property type="molecule type" value="Genomic_DNA"/>
</dbReference>
<dbReference type="NCBIfam" id="TIGR03371">
    <property type="entry name" value="cellulose_yhjQ"/>
    <property type="match status" value="1"/>
</dbReference>